<comment type="caution">
    <text evidence="1">The sequence shown here is derived from an EMBL/GenBank/DDBJ whole genome shotgun (WGS) entry which is preliminary data.</text>
</comment>
<protein>
    <submittedName>
        <fullName evidence="1">Uncharacterized protein</fullName>
    </submittedName>
</protein>
<proteinExistence type="predicted"/>
<sequence length="163" mass="17821">MATIMVDGVEEKLPLFMADKEESCLLGLDFLVQSAGCVGLGRMQMQVRGETVPLILEDTAEQVDSPVTSSDVEDERLELHCRVVREGGEIGEVGEGARGRLQPRCPRPWLHAAGSALQHCRQSADKADTLPPRRVQLAKRKKMQLPLNLATVQPELGVLLDIG</sequence>
<name>A0A5B7E416_PORTR</name>
<gene>
    <name evidence="1" type="ORF">E2C01_021206</name>
</gene>
<dbReference type="EMBL" id="VSRR010001841">
    <property type="protein sequence ID" value="MPC28013.1"/>
    <property type="molecule type" value="Genomic_DNA"/>
</dbReference>
<dbReference type="Proteomes" id="UP000324222">
    <property type="component" value="Unassembled WGS sequence"/>
</dbReference>
<evidence type="ECO:0000313" key="2">
    <source>
        <dbReference type="Proteomes" id="UP000324222"/>
    </source>
</evidence>
<organism evidence="1 2">
    <name type="scientific">Portunus trituberculatus</name>
    <name type="common">Swimming crab</name>
    <name type="synonym">Neptunus trituberculatus</name>
    <dbReference type="NCBI Taxonomy" id="210409"/>
    <lineage>
        <taxon>Eukaryota</taxon>
        <taxon>Metazoa</taxon>
        <taxon>Ecdysozoa</taxon>
        <taxon>Arthropoda</taxon>
        <taxon>Crustacea</taxon>
        <taxon>Multicrustacea</taxon>
        <taxon>Malacostraca</taxon>
        <taxon>Eumalacostraca</taxon>
        <taxon>Eucarida</taxon>
        <taxon>Decapoda</taxon>
        <taxon>Pleocyemata</taxon>
        <taxon>Brachyura</taxon>
        <taxon>Eubrachyura</taxon>
        <taxon>Portunoidea</taxon>
        <taxon>Portunidae</taxon>
        <taxon>Portuninae</taxon>
        <taxon>Portunus</taxon>
    </lineage>
</organism>
<dbReference type="AlphaFoldDB" id="A0A5B7E416"/>
<keyword evidence="2" id="KW-1185">Reference proteome</keyword>
<evidence type="ECO:0000313" key="1">
    <source>
        <dbReference type="EMBL" id="MPC28013.1"/>
    </source>
</evidence>
<accession>A0A5B7E416</accession>
<reference evidence="1 2" key="1">
    <citation type="submission" date="2019-05" db="EMBL/GenBank/DDBJ databases">
        <title>Another draft genome of Portunus trituberculatus and its Hox gene families provides insights of decapod evolution.</title>
        <authorList>
            <person name="Jeong J.-H."/>
            <person name="Song I."/>
            <person name="Kim S."/>
            <person name="Choi T."/>
            <person name="Kim D."/>
            <person name="Ryu S."/>
            <person name="Kim W."/>
        </authorList>
    </citation>
    <scope>NUCLEOTIDE SEQUENCE [LARGE SCALE GENOMIC DNA]</scope>
    <source>
        <tissue evidence="1">Muscle</tissue>
    </source>
</reference>